<dbReference type="EMBL" id="CADCUP010000020">
    <property type="protein sequence ID" value="CAA9373178.1"/>
    <property type="molecule type" value="Genomic_DNA"/>
</dbReference>
<evidence type="ECO:0000313" key="2">
    <source>
        <dbReference type="EMBL" id="CAA9373178.1"/>
    </source>
</evidence>
<proteinExistence type="predicted"/>
<dbReference type="Pfam" id="PF08445">
    <property type="entry name" value="FR47"/>
    <property type="match status" value="1"/>
</dbReference>
<protein>
    <submittedName>
        <fullName evidence="2">Acetyltransferase, GNAT family</fullName>
    </submittedName>
</protein>
<evidence type="ECO:0000259" key="1">
    <source>
        <dbReference type="Pfam" id="PF08445"/>
    </source>
</evidence>
<keyword evidence="2" id="KW-0808">Transferase</keyword>
<organism evidence="2">
    <name type="scientific">uncultured Nocardioides sp</name>
    <dbReference type="NCBI Taxonomy" id="198441"/>
    <lineage>
        <taxon>Bacteria</taxon>
        <taxon>Bacillati</taxon>
        <taxon>Actinomycetota</taxon>
        <taxon>Actinomycetes</taxon>
        <taxon>Propionibacteriales</taxon>
        <taxon>Nocardioidaceae</taxon>
        <taxon>Nocardioides</taxon>
        <taxon>environmental samples</taxon>
    </lineage>
</organism>
<feature type="domain" description="GCN5-related N-acetyltransferase Rv2170-like" evidence="1">
    <location>
        <begin position="232"/>
        <end position="288"/>
    </location>
</feature>
<reference evidence="2" key="1">
    <citation type="submission" date="2020-02" db="EMBL/GenBank/DDBJ databases">
        <authorList>
            <person name="Meier V. D."/>
        </authorList>
    </citation>
    <scope>NUCLEOTIDE SEQUENCE</scope>
    <source>
        <strain evidence="2">AVDCRST_MAG06</strain>
    </source>
</reference>
<dbReference type="Gene3D" id="3.40.630.30">
    <property type="match status" value="1"/>
</dbReference>
<dbReference type="SUPFAM" id="SSF55729">
    <property type="entry name" value="Acyl-CoA N-acyltransferases (Nat)"/>
    <property type="match status" value="1"/>
</dbReference>
<name>A0A6J4N2L2_9ACTN</name>
<dbReference type="InterPro" id="IPR013653">
    <property type="entry name" value="GCN5-like_dom"/>
</dbReference>
<dbReference type="GO" id="GO:0016747">
    <property type="term" value="F:acyltransferase activity, transferring groups other than amino-acyl groups"/>
    <property type="evidence" value="ECO:0007669"/>
    <property type="project" value="InterPro"/>
</dbReference>
<sequence length="311" mass="33572">MVELTFFDDPRAFLARADAHLRRDPVINTVVATYSERLAVEIEDGLYEPEVDHPRWWLVVTDDAGEVVGAGMRTAPFVPHPPFLLPVPDEAAVELARVLHERGEVLGGVNGALPGTRLLAEESARLTGGRAEVAIHTRLFRLDRLVPPRPVAGSLRLATPQDAGLALAWFLDFAHAADVQAGREPGSTHEPVETLEGILRRIELGRIWLWEDEAGERVHLTGANPPSYGAARVGPVYTPPEHRGRGYASAAVAQVSQEILDGGSVPCLFTDQANPTSNGIYQALGYRPVVDMANLLVHHRSARPSSAGGAA</sequence>
<dbReference type="InterPro" id="IPR016181">
    <property type="entry name" value="Acyl_CoA_acyltransferase"/>
</dbReference>
<accession>A0A6J4N2L2</accession>
<dbReference type="RefSeq" id="WP_295656284.1">
    <property type="nucleotide sequence ID" value="NZ_CADCUP010000020.1"/>
</dbReference>
<gene>
    <name evidence="2" type="ORF">AVDCRST_MAG06-240</name>
</gene>
<dbReference type="AlphaFoldDB" id="A0A6J4N2L2"/>